<evidence type="ECO:0000256" key="5">
    <source>
        <dbReference type="ARBA" id="ARBA00006206"/>
    </source>
</evidence>
<dbReference type="AlphaFoldDB" id="A0AAW2Z1F1"/>
<keyword evidence="10 12" id="KW-0119">Carbohydrate metabolism</keyword>
<dbReference type="PIRSF" id="PIRSF005096">
    <property type="entry name" value="GALM"/>
    <property type="match status" value="1"/>
</dbReference>
<comment type="subunit">
    <text evidence="6">Monomer.</text>
</comment>
<comment type="catalytic activity">
    <reaction evidence="1 12">
        <text>alpha-D-glucose = beta-D-glucose</text>
        <dbReference type="Rhea" id="RHEA:10264"/>
        <dbReference type="ChEBI" id="CHEBI:15903"/>
        <dbReference type="ChEBI" id="CHEBI:17925"/>
        <dbReference type="EC" id="5.1.3.3"/>
    </reaction>
</comment>
<evidence type="ECO:0000256" key="12">
    <source>
        <dbReference type="PIRNR" id="PIRNR005096"/>
    </source>
</evidence>
<feature type="binding site" evidence="14">
    <location>
        <position position="266"/>
    </location>
    <ligand>
        <name>beta-D-galactose</name>
        <dbReference type="ChEBI" id="CHEBI:27667"/>
    </ligand>
</feature>
<dbReference type="InterPro" id="IPR018052">
    <property type="entry name" value="Ald1_epimerase_CS"/>
</dbReference>
<evidence type="ECO:0000256" key="8">
    <source>
        <dbReference type="ARBA" id="ARBA00022553"/>
    </source>
</evidence>
<feature type="active site" description="Proton acceptor" evidence="13">
    <location>
        <position position="330"/>
    </location>
</feature>
<dbReference type="GO" id="GO:0005737">
    <property type="term" value="C:cytoplasm"/>
    <property type="evidence" value="ECO:0007669"/>
    <property type="project" value="UniProtKB-SubCell"/>
</dbReference>
<evidence type="ECO:0000256" key="7">
    <source>
        <dbReference type="ARBA" id="ARBA00022490"/>
    </source>
</evidence>
<evidence type="ECO:0000256" key="4">
    <source>
        <dbReference type="ARBA" id="ARBA00005028"/>
    </source>
</evidence>
<accession>A0AAW2Z1F1</accession>
<sequence>MIKILVLVFLCTLSAVCAARPTVQKKLFGTHKGKPVYSYNLVNSDSSSVKILDYGGIITNLYTKDRYGKLGDIVLGFDNIQDYETKSPYFGALVGRYANRIAKGTFELDGVKYKLAINNPPNSLHGGLVGFDKRIWDVKRVISEEDSVGLELTLTSADMEEGFPGQLEVTVIYLLNNKNELSIEYKATTNKKTVINLTNHSYFNLAAGKAKNVLNHTVEIDADRFTIVDETQIPTGENRKVENTPFDFRKGQLIGDYIWTVKGGYDHNFCLNNPGTLHQVATVKEEISGRVLKVSTDQPGMQFYSGNFLDGSYKGKDSIVYVQHYGFAMETQHYPDSPNQREFPTTVLEPGQVYQTKTVYAW</sequence>
<evidence type="ECO:0000256" key="3">
    <source>
        <dbReference type="ARBA" id="ARBA00004496"/>
    </source>
</evidence>
<dbReference type="NCBIfam" id="NF008277">
    <property type="entry name" value="PRK11055.1"/>
    <property type="match status" value="1"/>
</dbReference>
<evidence type="ECO:0000256" key="13">
    <source>
        <dbReference type="PIRSR" id="PIRSR005096-1"/>
    </source>
</evidence>
<feature type="binding site" evidence="15">
    <location>
        <begin position="200"/>
        <end position="202"/>
    </location>
    <ligand>
        <name>beta-D-galactose</name>
        <dbReference type="ChEBI" id="CHEBI:27667"/>
    </ligand>
</feature>
<dbReference type="PANTHER" id="PTHR10091">
    <property type="entry name" value="ALDOSE-1-EPIMERASE"/>
    <property type="match status" value="1"/>
</dbReference>
<evidence type="ECO:0000256" key="2">
    <source>
        <dbReference type="ARBA" id="ARBA00001712"/>
    </source>
</evidence>
<dbReference type="GO" id="GO:0006006">
    <property type="term" value="P:glucose metabolic process"/>
    <property type="evidence" value="ECO:0007669"/>
    <property type="project" value="TreeGrafter"/>
</dbReference>
<dbReference type="Proteomes" id="UP001431209">
    <property type="component" value="Unassembled WGS sequence"/>
</dbReference>
<dbReference type="FunFam" id="2.70.98.10:FF:000003">
    <property type="entry name" value="Aldose 1-epimerase"/>
    <property type="match status" value="1"/>
</dbReference>
<keyword evidence="18" id="KW-1185">Reference proteome</keyword>
<organism evidence="17 18">
    <name type="scientific">Acrasis kona</name>
    <dbReference type="NCBI Taxonomy" id="1008807"/>
    <lineage>
        <taxon>Eukaryota</taxon>
        <taxon>Discoba</taxon>
        <taxon>Heterolobosea</taxon>
        <taxon>Tetramitia</taxon>
        <taxon>Eutetramitia</taxon>
        <taxon>Acrasidae</taxon>
        <taxon>Acrasis</taxon>
    </lineage>
</organism>
<comment type="catalytic activity">
    <reaction evidence="2">
        <text>alpha-D-galactose = beta-D-galactose</text>
        <dbReference type="Rhea" id="RHEA:28675"/>
        <dbReference type="ChEBI" id="CHEBI:27667"/>
        <dbReference type="ChEBI" id="CHEBI:28061"/>
        <dbReference type="EC" id="5.1.3.3"/>
    </reaction>
    <physiologicalReaction direction="right-to-left" evidence="2">
        <dbReference type="Rhea" id="RHEA:28677"/>
    </physiologicalReaction>
</comment>
<feature type="active site" description="Proton donor" evidence="13">
    <location>
        <position position="200"/>
    </location>
</feature>
<dbReference type="SUPFAM" id="SSF74650">
    <property type="entry name" value="Galactose mutarotase-like"/>
    <property type="match status" value="1"/>
</dbReference>
<dbReference type="InterPro" id="IPR008183">
    <property type="entry name" value="Aldose_1/G6P_1-epimerase"/>
</dbReference>
<dbReference type="GO" id="GO:0033499">
    <property type="term" value="P:galactose catabolic process via UDP-galactose, Leloir pathway"/>
    <property type="evidence" value="ECO:0007669"/>
    <property type="project" value="TreeGrafter"/>
</dbReference>
<evidence type="ECO:0000256" key="9">
    <source>
        <dbReference type="ARBA" id="ARBA00023235"/>
    </source>
</evidence>
<keyword evidence="16" id="KW-0732">Signal</keyword>
<comment type="caution">
    <text evidence="17">The sequence shown here is derived from an EMBL/GenBank/DDBJ whole genome shotgun (WGS) entry which is preliminary data.</text>
</comment>
<proteinExistence type="inferred from homology"/>
<feature type="binding site" evidence="15">
    <location>
        <begin position="99"/>
        <end position="100"/>
    </location>
    <ligand>
        <name>beta-D-galactose</name>
        <dbReference type="ChEBI" id="CHEBI:27667"/>
    </ligand>
</feature>
<name>A0AAW2Z1F1_9EUKA</name>
<evidence type="ECO:0000256" key="1">
    <source>
        <dbReference type="ARBA" id="ARBA00001614"/>
    </source>
</evidence>
<dbReference type="PANTHER" id="PTHR10091:SF0">
    <property type="entry name" value="GALACTOSE MUTAROTASE"/>
    <property type="match status" value="1"/>
</dbReference>
<dbReference type="InterPro" id="IPR014718">
    <property type="entry name" value="GH-type_carb-bd"/>
</dbReference>
<keyword evidence="7" id="KW-0963">Cytoplasm</keyword>
<evidence type="ECO:0000256" key="16">
    <source>
        <dbReference type="SAM" id="SignalP"/>
    </source>
</evidence>
<feature type="signal peptide" evidence="16">
    <location>
        <begin position="1"/>
        <end position="18"/>
    </location>
</feature>
<gene>
    <name evidence="17" type="ORF">AKO1_015105</name>
</gene>
<dbReference type="GO" id="GO:0004034">
    <property type="term" value="F:aldose 1-epimerase activity"/>
    <property type="evidence" value="ECO:0007669"/>
    <property type="project" value="UniProtKB-EC"/>
</dbReference>
<dbReference type="InterPro" id="IPR011013">
    <property type="entry name" value="Gal_mutarotase_sf_dom"/>
</dbReference>
<dbReference type="CDD" id="cd09019">
    <property type="entry name" value="galactose_mutarotase_like"/>
    <property type="match status" value="1"/>
</dbReference>
<keyword evidence="9 12" id="KW-0413">Isomerase</keyword>
<evidence type="ECO:0000256" key="14">
    <source>
        <dbReference type="PIRSR" id="PIRSR005096-2"/>
    </source>
</evidence>
<dbReference type="EMBL" id="JAOPGA020000936">
    <property type="protein sequence ID" value="KAL0483124.1"/>
    <property type="molecule type" value="Genomic_DNA"/>
</dbReference>
<comment type="subcellular location">
    <subcellularLocation>
        <location evidence="3">Cytoplasm</location>
    </subcellularLocation>
</comment>
<evidence type="ECO:0000256" key="6">
    <source>
        <dbReference type="ARBA" id="ARBA00011245"/>
    </source>
</evidence>
<evidence type="ECO:0000313" key="17">
    <source>
        <dbReference type="EMBL" id="KAL0483124.1"/>
    </source>
</evidence>
<reference evidence="17 18" key="1">
    <citation type="submission" date="2024-03" db="EMBL/GenBank/DDBJ databases">
        <title>The Acrasis kona genome and developmental transcriptomes reveal deep origins of eukaryotic multicellular pathways.</title>
        <authorList>
            <person name="Sheikh S."/>
            <person name="Fu C.-J."/>
            <person name="Brown M.W."/>
            <person name="Baldauf S.L."/>
        </authorList>
    </citation>
    <scope>NUCLEOTIDE SEQUENCE [LARGE SCALE GENOMIC DNA]</scope>
    <source>
        <strain evidence="17 18">ATCC MYA-3509</strain>
    </source>
</reference>
<evidence type="ECO:0000256" key="11">
    <source>
        <dbReference type="ARBA" id="ARBA00045743"/>
    </source>
</evidence>
<dbReference type="EC" id="5.1.3.3" evidence="12"/>
<dbReference type="GO" id="GO:0030246">
    <property type="term" value="F:carbohydrate binding"/>
    <property type="evidence" value="ECO:0007669"/>
    <property type="project" value="InterPro"/>
</dbReference>
<feature type="chain" id="PRO_5043565351" description="Aldose 1-epimerase" evidence="16">
    <location>
        <begin position="19"/>
        <end position="362"/>
    </location>
</feature>
<evidence type="ECO:0000256" key="15">
    <source>
        <dbReference type="PIRSR" id="PIRSR005096-3"/>
    </source>
</evidence>
<dbReference type="PROSITE" id="PS00545">
    <property type="entry name" value="ALDOSE_1_EPIMERASE"/>
    <property type="match status" value="1"/>
</dbReference>
<evidence type="ECO:0000313" key="18">
    <source>
        <dbReference type="Proteomes" id="UP001431209"/>
    </source>
</evidence>
<comment type="function">
    <text evidence="11">Mutarotase that catalyzes the interconversion of beta-D-galactose and alpha-D-galactose during galactose metabolism. Beta-D-galactose is metabolized in the liver into glucose 1-phosphate, the primary metabolic fuel, by the action of four enzymes that constitute the Leloir pathway: GALM, GALK1 (galactokinase), GALT (galactose-1-phosphate uridylyltransferase) and GALE (UDP-galactose-4'-epimerase). Involved in the maintenance of the equilibrium between the beta- and alpha-anomers of galactose, therefore ensuring a sufficient supply of the alpha-anomer for GALK1. Also active on D-glucose although shows a preference for galactose over glucose.</text>
</comment>
<dbReference type="InterPro" id="IPR015443">
    <property type="entry name" value="Aldose_1-epimerase"/>
</dbReference>
<keyword evidence="8" id="KW-0597">Phosphoprotein</keyword>
<comment type="similarity">
    <text evidence="5 12">Belongs to the aldose epimerase family.</text>
</comment>
<protein>
    <recommendedName>
        <fullName evidence="12">Aldose 1-epimerase</fullName>
        <ecNumber evidence="12">5.1.3.3</ecNumber>
    </recommendedName>
</protein>
<dbReference type="Gene3D" id="2.70.98.10">
    <property type="match status" value="1"/>
</dbReference>
<dbReference type="Pfam" id="PF01263">
    <property type="entry name" value="Aldose_epim"/>
    <property type="match status" value="1"/>
</dbReference>
<evidence type="ECO:0000256" key="10">
    <source>
        <dbReference type="ARBA" id="ARBA00023277"/>
    </source>
</evidence>
<comment type="pathway">
    <text evidence="4 12">Carbohydrate metabolism; hexose metabolism.</text>
</comment>
<dbReference type="InterPro" id="IPR047215">
    <property type="entry name" value="Galactose_mutarotase-like"/>
</dbReference>